<dbReference type="InterPro" id="IPR036047">
    <property type="entry name" value="F-box-like_dom_sf"/>
</dbReference>
<dbReference type="PANTHER" id="PTHR10177">
    <property type="entry name" value="CYCLINS"/>
    <property type="match status" value="1"/>
</dbReference>
<dbReference type="SMART" id="SM01332">
    <property type="entry name" value="Cyclin_C"/>
    <property type="match status" value="1"/>
</dbReference>
<feature type="compositionally biased region" description="Acidic residues" evidence="8">
    <location>
        <begin position="671"/>
        <end position="687"/>
    </location>
</feature>
<feature type="compositionally biased region" description="Low complexity" evidence="8">
    <location>
        <begin position="784"/>
        <end position="801"/>
    </location>
</feature>
<feature type="compositionally biased region" description="Polar residues" evidence="8">
    <location>
        <begin position="866"/>
        <end position="877"/>
    </location>
</feature>
<evidence type="ECO:0000313" key="11">
    <source>
        <dbReference type="Proteomes" id="UP001283361"/>
    </source>
</evidence>
<dbReference type="Pfam" id="PF02984">
    <property type="entry name" value="Cyclin_C"/>
    <property type="match status" value="1"/>
</dbReference>
<dbReference type="Gene3D" id="1.20.1280.50">
    <property type="match status" value="1"/>
</dbReference>
<evidence type="ECO:0000256" key="8">
    <source>
        <dbReference type="SAM" id="MobiDB-lite"/>
    </source>
</evidence>
<dbReference type="SMART" id="SM00385">
    <property type="entry name" value="CYCLIN"/>
    <property type="match status" value="2"/>
</dbReference>
<dbReference type="AlphaFoldDB" id="A0AAE0XSZ9"/>
<keyword evidence="6" id="KW-0206">Cytoskeleton</keyword>
<gene>
    <name evidence="10" type="ORF">RRG08_030841</name>
</gene>
<feature type="region of interest" description="Disordered" evidence="8">
    <location>
        <begin position="622"/>
        <end position="690"/>
    </location>
</feature>
<feature type="compositionally biased region" description="Polar residues" evidence="8">
    <location>
        <begin position="966"/>
        <end position="977"/>
    </location>
</feature>
<organism evidence="10 11">
    <name type="scientific">Elysia crispata</name>
    <name type="common">lettuce slug</name>
    <dbReference type="NCBI Taxonomy" id="231223"/>
    <lineage>
        <taxon>Eukaryota</taxon>
        <taxon>Metazoa</taxon>
        <taxon>Spiralia</taxon>
        <taxon>Lophotrochozoa</taxon>
        <taxon>Mollusca</taxon>
        <taxon>Gastropoda</taxon>
        <taxon>Heterobranchia</taxon>
        <taxon>Euthyneura</taxon>
        <taxon>Panpulmonata</taxon>
        <taxon>Sacoglossa</taxon>
        <taxon>Placobranchoidea</taxon>
        <taxon>Plakobranchidae</taxon>
        <taxon>Elysia</taxon>
    </lineage>
</organism>
<name>A0AAE0XSZ9_9GAST</name>
<dbReference type="GO" id="GO:0048471">
    <property type="term" value="C:perinuclear region of cytoplasm"/>
    <property type="evidence" value="ECO:0007669"/>
    <property type="project" value="UniProtKB-SubCell"/>
</dbReference>
<evidence type="ECO:0000256" key="4">
    <source>
        <dbReference type="ARBA" id="ARBA00022490"/>
    </source>
</evidence>
<dbReference type="InterPro" id="IPR036915">
    <property type="entry name" value="Cyclin-like_sf"/>
</dbReference>
<dbReference type="FunFam" id="1.10.472.10:FF:000038">
    <property type="entry name" value="Cyclin F"/>
    <property type="match status" value="1"/>
</dbReference>
<keyword evidence="4" id="KW-0963">Cytoplasm</keyword>
<dbReference type="SUPFAM" id="SSF81383">
    <property type="entry name" value="F-box domain"/>
    <property type="match status" value="1"/>
</dbReference>
<dbReference type="CDD" id="cd20522">
    <property type="entry name" value="CYCLIN_CCNF_rpt2"/>
    <property type="match status" value="1"/>
</dbReference>
<protein>
    <recommendedName>
        <fullName evidence="3">Cyclin-F</fullName>
    </recommendedName>
</protein>
<feature type="region of interest" description="Disordered" evidence="8">
    <location>
        <begin position="939"/>
        <end position="983"/>
    </location>
</feature>
<dbReference type="Pfam" id="PF00134">
    <property type="entry name" value="Cyclin_N"/>
    <property type="match status" value="1"/>
</dbReference>
<evidence type="ECO:0000313" key="10">
    <source>
        <dbReference type="EMBL" id="KAK3709160.1"/>
    </source>
</evidence>
<feature type="region of interest" description="Disordered" evidence="8">
    <location>
        <begin position="866"/>
        <end position="891"/>
    </location>
</feature>
<dbReference type="CDD" id="cd20521">
    <property type="entry name" value="CYCLIN_CCNF_rpt1"/>
    <property type="match status" value="1"/>
</dbReference>
<dbReference type="SMART" id="SM00256">
    <property type="entry name" value="FBOX"/>
    <property type="match status" value="1"/>
</dbReference>
<dbReference type="InterPro" id="IPR039361">
    <property type="entry name" value="Cyclin"/>
</dbReference>
<feature type="compositionally biased region" description="Low complexity" evidence="8">
    <location>
        <begin position="939"/>
        <end position="961"/>
    </location>
</feature>
<dbReference type="GO" id="GO:0005814">
    <property type="term" value="C:centriole"/>
    <property type="evidence" value="ECO:0007669"/>
    <property type="project" value="UniProtKB-SubCell"/>
</dbReference>
<comment type="caution">
    <text evidence="10">The sequence shown here is derived from an EMBL/GenBank/DDBJ whole genome shotgun (WGS) entry which is preliminary data.</text>
</comment>
<evidence type="ECO:0000256" key="3">
    <source>
        <dbReference type="ARBA" id="ARBA00019493"/>
    </source>
</evidence>
<dbReference type="PROSITE" id="PS50181">
    <property type="entry name" value="FBOX"/>
    <property type="match status" value="1"/>
</dbReference>
<feature type="domain" description="F-box" evidence="9">
    <location>
        <begin position="63"/>
        <end position="110"/>
    </location>
</feature>
<keyword evidence="11" id="KW-1185">Reference proteome</keyword>
<evidence type="ECO:0000256" key="5">
    <source>
        <dbReference type="ARBA" id="ARBA00023127"/>
    </source>
</evidence>
<dbReference type="InterPro" id="IPR001810">
    <property type="entry name" value="F-box_dom"/>
</dbReference>
<sequence length="1133" mass="127031">MWDTDLSRLNLIAKLLRALRSISNTCSHLHSSGSKQLVLRCKWPFVNNSEPSMSTQRPRTRSSVTIWSLPDSVLVHILKELHIRDLLSFRSVHPHYCDIIDTNSILWKSVSFAHAWPSEKNLSHFMNAAEKKNIEAAVKLAVAYLYKEGICKDNNTDVSCESAHYFCLAEILTPETFPFFWIFVRPPWSLDGECCKAKTFKQIQSIAEKTNHPDLTFGVGLTLKLQRLTSQNMSKVEEMNYFNLAVKNKSKAAAFFLLLDIEKEMDKAKELERVRMLRLISCSVLEAKMFLIRHYVQGQYGGISHSMACHYVRDCFQCSQPSRIHITYTNGQTSDISRYILVDWLVEVLGMKEYSTHTLYLAVSMFDRFLQVRKIERSHVQLLGVAAMVVSSRYLGFNILTIREAAWLTDNSYSYQDVVRMMGELVAALSGNLRVLNIHDFVMVLAPLVGETCQSAMLMEYLAMLCLLQSEMGQYSPSEIAASCLLLARLLLNYADAWPMCVQEWTGFTQDYLSLCAFHIYNKCLLEGSEVDYRDTKLQAVKTRYADPNRFSISKIKIIRHSELCKRLGVAKLVTRGRDTKAIKFRNTDELIMSPSRSQGQEFDPLSEPFNLEFENLDRRLSATPPIGRVDAEDEPGSGYDGDQEDVSDESFLSKPDSEMDLWDSTLEDSHDWEEDCEEEEEEEDETNDKNTLSLNSIAEHLKKFSSDNCGQPSPKLVPCLSSMCQLGTKLSCYSAMSSSSSCVANCWCNQYVHDTFEVAAGSMSAPEMQISDSKVPQPQIFLSPSSGTSQTFSSPPGTSSMTSQNIQTCIPRGSIGKMRRGKAEKGSKYCDILSKQLPECGSRNIQPLTRSKSLQSFSSCDNAHSSSTNLPSFRNSHSPEGKSLGDIKGNPRDCMLKRSQENVCNNLDQFQVCKGSKSQDIVLMVDFLSPPCSSNSVSSFQDKTLSSPPPTSSSMPSTKTMLDDASQTCDISNTPDGSKPDSYNIEHTQRALCFKALDTPGADVYVKKHKGKMGKQLHSPVTPENSLDSFTCLSRSSNVQVMPQILLSDCSVDITFSGASKKAKLDFDNCTVEAHKTKEFSVNKRASIQLHSNSTVDISEYSSQPSISKCVDLGPVLRRKRKSSDDKFTDKK</sequence>
<comment type="subcellular location">
    <subcellularLocation>
        <location evidence="1">Cytoplasm</location>
        <location evidence="1">Cytoskeleton</location>
        <location evidence="1">Microtubule organizing center</location>
        <location evidence="1">Centrosome</location>
        <location evidence="1">Centriole</location>
    </subcellularLocation>
    <subcellularLocation>
        <location evidence="2">Cytoplasm</location>
        <location evidence="2">Perinuclear region</location>
    </subcellularLocation>
</comment>
<dbReference type="CDD" id="cd22082">
    <property type="entry name" value="F-box_FBXO1"/>
    <property type="match status" value="1"/>
</dbReference>
<feature type="compositionally biased region" description="Acidic residues" evidence="8">
    <location>
        <begin position="632"/>
        <end position="649"/>
    </location>
</feature>
<evidence type="ECO:0000259" key="9">
    <source>
        <dbReference type="PROSITE" id="PS50181"/>
    </source>
</evidence>
<evidence type="ECO:0000256" key="2">
    <source>
        <dbReference type="ARBA" id="ARBA00004556"/>
    </source>
</evidence>
<keyword evidence="5 7" id="KW-0195">Cyclin</keyword>
<dbReference type="Pfam" id="PF12937">
    <property type="entry name" value="F-box-like"/>
    <property type="match status" value="1"/>
</dbReference>
<dbReference type="InterPro" id="IPR004367">
    <property type="entry name" value="Cyclin_C-dom"/>
</dbReference>
<dbReference type="Proteomes" id="UP001283361">
    <property type="component" value="Unassembled WGS sequence"/>
</dbReference>
<evidence type="ECO:0000256" key="6">
    <source>
        <dbReference type="ARBA" id="ARBA00023212"/>
    </source>
</evidence>
<evidence type="ECO:0000256" key="1">
    <source>
        <dbReference type="ARBA" id="ARBA00004114"/>
    </source>
</evidence>
<dbReference type="EMBL" id="JAWDGP010007673">
    <property type="protein sequence ID" value="KAK3709160.1"/>
    <property type="molecule type" value="Genomic_DNA"/>
</dbReference>
<dbReference type="InterPro" id="IPR013763">
    <property type="entry name" value="Cyclin-like_dom"/>
</dbReference>
<reference evidence="10" key="1">
    <citation type="journal article" date="2023" name="G3 (Bethesda)">
        <title>A reference genome for the long-term kleptoplast-retaining sea slug Elysia crispata morphotype clarki.</title>
        <authorList>
            <person name="Eastman K.E."/>
            <person name="Pendleton A.L."/>
            <person name="Shaikh M.A."/>
            <person name="Suttiyut T."/>
            <person name="Ogas R."/>
            <person name="Tomko P."/>
            <person name="Gavelis G."/>
            <person name="Widhalm J.R."/>
            <person name="Wisecaver J.H."/>
        </authorList>
    </citation>
    <scope>NUCLEOTIDE SEQUENCE</scope>
    <source>
        <strain evidence="10">ECLA1</strain>
    </source>
</reference>
<dbReference type="SUPFAM" id="SSF47954">
    <property type="entry name" value="Cyclin-like"/>
    <property type="match status" value="2"/>
</dbReference>
<proteinExistence type="inferred from homology"/>
<comment type="similarity">
    <text evidence="7">Belongs to the cyclin family.</text>
</comment>
<accession>A0AAE0XSZ9</accession>
<feature type="compositionally biased region" description="Basic and acidic residues" evidence="8">
    <location>
        <begin position="878"/>
        <end position="891"/>
    </location>
</feature>
<feature type="region of interest" description="Disordered" evidence="8">
    <location>
        <begin position="781"/>
        <end position="823"/>
    </location>
</feature>
<dbReference type="InterPro" id="IPR006671">
    <property type="entry name" value="Cyclin_N"/>
</dbReference>
<evidence type="ECO:0000256" key="7">
    <source>
        <dbReference type="RuleBase" id="RU000383"/>
    </source>
</evidence>
<dbReference type="Gene3D" id="1.10.472.10">
    <property type="entry name" value="Cyclin-like"/>
    <property type="match status" value="2"/>
</dbReference>